<dbReference type="PANTHER" id="PTHR46543">
    <property type="entry name" value="ZINC FINGER CCHC DOMAIN-CONTAINING PROTEIN 7"/>
    <property type="match status" value="1"/>
</dbReference>
<evidence type="ECO:0000256" key="8">
    <source>
        <dbReference type="ARBA" id="ARBA00043023"/>
    </source>
</evidence>
<feature type="compositionally biased region" description="Polar residues" evidence="11">
    <location>
        <begin position="187"/>
        <end position="202"/>
    </location>
</feature>
<feature type="region of interest" description="Disordered" evidence="11">
    <location>
        <begin position="402"/>
        <end position="477"/>
    </location>
</feature>
<evidence type="ECO:0000256" key="6">
    <source>
        <dbReference type="ARBA" id="ARBA00023242"/>
    </source>
</evidence>
<evidence type="ECO:0000256" key="1">
    <source>
        <dbReference type="ARBA" id="ARBA00004123"/>
    </source>
</evidence>
<name>A0A7R9H2W7_TIMCR</name>
<feature type="compositionally biased region" description="Low complexity" evidence="11">
    <location>
        <begin position="446"/>
        <end position="462"/>
    </location>
</feature>
<dbReference type="Gene3D" id="4.10.60.10">
    <property type="entry name" value="Zinc finger, CCHC-type"/>
    <property type="match status" value="2"/>
</dbReference>
<dbReference type="GO" id="GO:0071039">
    <property type="term" value="P:nuclear polyadenylation-dependent CUT catabolic process"/>
    <property type="evidence" value="ECO:0007669"/>
    <property type="project" value="TreeGrafter"/>
</dbReference>
<evidence type="ECO:0000256" key="9">
    <source>
        <dbReference type="PROSITE-ProRule" id="PRU00047"/>
    </source>
</evidence>
<dbReference type="PANTHER" id="PTHR46543:SF1">
    <property type="entry name" value="ZINC FINGER CCHC DOMAIN-CONTAINING PROTEIN 7"/>
    <property type="match status" value="1"/>
</dbReference>
<feature type="compositionally biased region" description="Basic residues" evidence="11">
    <location>
        <begin position="124"/>
        <end position="142"/>
    </location>
</feature>
<feature type="compositionally biased region" description="Basic and acidic residues" evidence="11">
    <location>
        <begin position="10"/>
        <end position="36"/>
    </location>
</feature>
<comment type="subcellular location">
    <subcellularLocation>
        <location evidence="1">Nucleus</location>
    </subcellularLocation>
</comment>
<dbReference type="AlphaFoldDB" id="A0A7R9H2W7"/>
<gene>
    <name evidence="13" type="ORF">TCEB3V08_LOCUS8920</name>
</gene>
<evidence type="ECO:0000256" key="7">
    <source>
        <dbReference type="ARBA" id="ARBA00041190"/>
    </source>
</evidence>
<dbReference type="GO" id="GO:0008270">
    <property type="term" value="F:zinc ion binding"/>
    <property type="evidence" value="ECO:0007669"/>
    <property type="project" value="UniProtKB-KW"/>
</dbReference>
<feature type="region of interest" description="Disordered" evidence="11">
    <location>
        <begin position="485"/>
        <end position="504"/>
    </location>
</feature>
<evidence type="ECO:0000313" key="13">
    <source>
        <dbReference type="EMBL" id="CAD7407208.1"/>
    </source>
</evidence>
<organism evidence="13">
    <name type="scientific">Timema cristinae</name>
    <name type="common">Walking stick</name>
    <dbReference type="NCBI Taxonomy" id="61476"/>
    <lineage>
        <taxon>Eukaryota</taxon>
        <taxon>Metazoa</taxon>
        <taxon>Ecdysozoa</taxon>
        <taxon>Arthropoda</taxon>
        <taxon>Hexapoda</taxon>
        <taxon>Insecta</taxon>
        <taxon>Pterygota</taxon>
        <taxon>Neoptera</taxon>
        <taxon>Polyneoptera</taxon>
        <taxon>Phasmatodea</taxon>
        <taxon>Timematodea</taxon>
        <taxon>Timematoidea</taxon>
        <taxon>Timematidae</taxon>
        <taxon>Timema</taxon>
    </lineage>
</organism>
<feature type="compositionally biased region" description="Polar residues" evidence="11">
    <location>
        <begin position="155"/>
        <end position="177"/>
    </location>
</feature>
<evidence type="ECO:0000256" key="2">
    <source>
        <dbReference type="ARBA" id="ARBA00022723"/>
    </source>
</evidence>
<dbReference type="InterPro" id="IPR051644">
    <property type="entry name" value="TRAMP_AT-DNA-binding"/>
</dbReference>
<dbReference type="GO" id="GO:0071035">
    <property type="term" value="P:nuclear polyadenylation-dependent rRNA catabolic process"/>
    <property type="evidence" value="ECO:0007669"/>
    <property type="project" value="TreeGrafter"/>
</dbReference>
<evidence type="ECO:0000256" key="4">
    <source>
        <dbReference type="ARBA" id="ARBA00022771"/>
    </source>
</evidence>
<protein>
    <recommendedName>
        <fullName evidence="7">Zinc finger CCHC domain-containing protein 7</fullName>
    </recommendedName>
    <alternativeName>
        <fullName evidence="8">TRAMP-like complex RNA-binding factor ZCCHC7</fullName>
    </alternativeName>
</protein>
<feature type="coiled-coil region" evidence="10">
    <location>
        <begin position="533"/>
        <end position="561"/>
    </location>
</feature>
<dbReference type="EMBL" id="OC320104">
    <property type="protein sequence ID" value="CAD7407208.1"/>
    <property type="molecule type" value="Genomic_DNA"/>
</dbReference>
<keyword evidence="10" id="KW-0175">Coiled coil</keyword>
<dbReference type="GO" id="GO:0071036">
    <property type="term" value="P:nuclear polyadenylation-dependent snoRNA catabolic process"/>
    <property type="evidence" value="ECO:0007669"/>
    <property type="project" value="TreeGrafter"/>
</dbReference>
<dbReference type="GO" id="GO:0003723">
    <property type="term" value="F:RNA binding"/>
    <property type="evidence" value="ECO:0007669"/>
    <property type="project" value="TreeGrafter"/>
</dbReference>
<keyword evidence="3" id="KW-0677">Repeat</keyword>
<keyword evidence="2" id="KW-0479">Metal-binding</keyword>
<evidence type="ECO:0000256" key="3">
    <source>
        <dbReference type="ARBA" id="ARBA00022737"/>
    </source>
</evidence>
<sequence>MDDFELPSILEKDDGFSSDKESKSSSGTEDHYEEQLAHFSDPNKTNPNSDVIEELQHTVDPNTTYQPSRWNKVMRLQGAQIIENVDNPDNSITKRVSTFDTSSPAENYIPLGLNNHNAEQNRERIRRPNRGNRYSKTRKQRRSLPELDGGDAASDRSSGNYNTDPINYPFSTNNKYYNNRRVKSSKKNCSNQLGLENQGNISPPSPTHKSLKVNGVNDNIYSSNYPTETAVEHNQSLTSGVSIANQDKTNQDLNKTPLTSIPSVNQNNQSENASSYKDAILDETVNADQDISSKQLPISNSLVIDQNQSNKSVNSIQNTNLNTCGDNTALISISSDESSDSAMSFIVDTDDSTSSSRSKRSSSVEIIILSKSDSESDSDSELIVLDCSDIEKEEYSDVEIITPPVKTPPPLVTLESDEETQIQQDNQVILPKSTDTSRDIIKNKKQNQQNSSNSSVNISTSSVDGNKPLNGDNDANTDVLILPETSNESQDDFLGVSSDSNSNDRLVIDMDLNTSGEAEKVVSNVNNVEVTVKERQTERMRKKIRKKKEKQSNALTNVEDEKLFIESNEHFNHTVLQDQMSNDIALWRVQPSDYATSTKSRLSKLRCHNCKELGHIVSRCTAPTKKILCIMCGQEGHTYTRCRDIICLKAEEVNPHLREGRVENHLGKTTPSSPDRDSNLDLLVLSSRAQHDKRCGEPWTSWSTVGCDHCRTIKVQCYFCRSMDHFKNACPEVWRRYHSTIEDYIEQFDPPPTHYKPNSELSCPNCTRKGHMFEDCKMSSPFKKHRPDSFNGLGIYDRQTEQGTDIYYSRSVTHHKRYSLPKKMNSFVDLSRNLPIPSTSRDPPGTSVDPSEVLQIVLKKGMRQPKTRTRNNRKKRARQTMQFEEMKINKQLKIMRKKDLAKKRLAKRNLKMKQMFARNINNTTDIHW</sequence>
<keyword evidence="4 9" id="KW-0863">Zinc-finger</keyword>
<keyword evidence="5" id="KW-0862">Zinc</keyword>
<dbReference type="SMART" id="SM00343">
    <property type="entry name" value="ZnF_C2HC"/>
    <property type="match status" value="4"/>
</dbReference>
<feature type="region of interest" description="Disordered" evidence="11">
    <location>
        <begin position="102"/>
        <end position="215"/>
    </location>
</feature>
<dbReference type="PROSITE" id="PS50158">
    <property type="entry name" value="ZF_CCHC"/>
    <property type="match status" value="1"/>
</dbReference>
<proteinExistence type="predicted"/>
<evidence type="ECO:0000259" key="12">
    <source>
        <dbReference type="PROSITE" id="PS50158"/>
    </source>
</evidence>
<keyword evidence="6" id="KW-0539">Nucleus</keyword>
<dbReference type="InterPro" id="IPR036875">
    <property type="entry name" value="Znf_CCHC_sf"/>
</dbReference>
<feature type="region of interest" description="Disordered" evidence="11">
    <location>
        <begin position="1"/>
        <end position="49"/>
    </location>
</feature>
<evidence type="ECO:0000256" key="11">
    <source>
        <dbReference type="SAM" id="MobiDB-lite"/>
    </source>
</evidence>
<feature type="domain" description="CCHC-type" evidence="12">
    <location>
        <begin position="629"/>
        <end position="644"/>
    </location>
</feature>
<reference evidence="13" key="1">
    <citation type="submission" date="2020-11" db="EMBL/GenBank/DDBJ databases">
        <authorList>
            <person name="Tran Van P."/>
        </authorList>
    </citation>
    <scope>NUCLEOTIDE SEQUENCE</scope>
</reference>
<dbReference type="GO" id="GO:0031499">
    <property type="term" value="C:TRAMP complex"/>
    <property type="evidence" value="ECO:0007669"/>
    <property type="project" value="TreeGrafter"/>
</dbReference>
<evidence type="ECO:0000256" key="5">
    <source>
        <dbReference type="ARBA" id="ARBA00022833"/>
    </source>
</evidence>
<dbReference type="InterPro" id="IPR001878">
    <property type="entry name" value="Znf_CCHC"/>
</dbReference>
<evidence type="ECO:0000256" key="10">
    <source>
        <dbReference type="SAM" id="Coils"/>
    </source>
</evidence>
<feature type="region of interest" description="Disordered" evidence="11">
    <location>
        <begin position="242"/>
        <end position="273"/>
    </location>
</feature>
<feature type="region of interest" description="Disordered" evidence="11">
    <location>
        <begin position="659"/>
        <end position="679"/>
    </location>
</feature>
<dbReference type="GO" id="GO:0071037">
    <property type="term" value="P:nuclear polyadenylation-dependent snRNA catabolic process"/>
    <property type="evidence" value="ECO:0007669"/>
    <property type="project" value="TreeGrafter"/>
</dbReference>
<accession>A0A7R9H2W7</accession>
<dbReference type="GO" id="GO:0071031">
    <property type="term" value="P:nuclear mRNA surveillance of mRNA 3'-end processing"/>
    <property type="evidence" value="ECO:0007669"/>
    <property type="project" value="TreeGrafter"/>
</dbReference>
<dbReference type="GO" id="GO:0071038">
    <property type="term" value="P:TRAMP-dependent tRNA surveillance pathway"/>
    <property type="evidence" value="ECO:0007669"/>
    <property type="project" value="TreeGrafter"/>
</dbReference>
<dbReference type="SUPFAM" id="SSF57756">
    <property type="entry name" value="Retrovirus zinc finger-like domains"/>
    <property type="match status" value="1"/>
</dbReference>